<reference evidence="7 8" key="1">
    <citation type="journal article" date="2018" name="Cell">
        <title>The Chara Genome: Secondary Complexity and Implications for Plant Terrestrialization.</title>
        <authorList>
            <person name="Nishiyama T."/>
            <person name="Sakayama H."/>
            <person name="Vries J.D."/>
            <person name="Buschmann H."/>
            <person name="Saint-Marcoux D."/>
            <person name="Ullrich K.K."/>
            <person name="Haas F.B."/>
            <person name="Vanderstraeten L."/>
            <person name="Becker D."/>
            <person name="Lang D."/>
            <person name="Vosolsobe S."/>
            <person name="Rombauts S."/>
            <person name="Wilhelmsson P.K.I."/>
            <person name="Janitza P."/>
            <person name="Kern R."/>
            <person name="Heyl A."/>
            <person name="Rumpler F."/>
            <person name="Villalobos L.I.A.C."/>
            <person name="Clay J.M."/>
            <person name="Skokan R."/>
            <person name="Toyoda A."/>
            <person name="Suzuki Y."/>
            <person name="Kagoshima H."/>
            <person name="Schijlen E."/>
            <person name="Tajeshwar N."/>
            <person name="Catarino B."/>
            <person name="Hetherington A.J."/>
            <person name="Saltykova A."/>
            <person name="Bonnot C."/>
            <person name="Breuninger H."/>
            <person name="Symeonidi A."/>
            <person name="Radhakrishnan G.V."/>
            <person name="Van Nieuwerburgh F."/>
            <person name="Deforce D."/>
            <person name="Chang C."/>
            <person name="Karol K.G."/>
            <person name="Hedrich R."/>
            <person name="Ulvskov P."/>
            <person name="Glockner G."/>
            <person name="Delwiche C.F."/>
            <person name="Petrasek J."/>
            <person name="Van de Peer Y."/>
            <person name="Friml J."/>
            <person name="Beilby M."/>
            <person name="Dolan L."/>
            <person name="Kohara Y."/>
            <person name="Sugano S."/>
            <person name="Fujiyama A."/>
            <person name="Delaux P.-M."/>
            <person name="Quint M."/>
            <person name="TheiBen G."/>
            <person name="Hagemann M."/>
            <person name="Harholt J."/>
            <person name="Dunand C."/>
            <person name="Zachgo S."/>
            <person name="Langdale J."/>
            <person name="Maumus F."/>
            <person name="Straeten D.V.D."/>
            <person name="Gould S.B."/>
            <person name="Rensing S.A."/>
        </authorList>
    </citation>
    <scope>NUCLEOTIDE SEQUENCE [LARGE SCALE GENOMIC DNA]</scope>
    <source>
        <strain evidence="7 8">S276</strain>
    </source>
</reference>
<dbReference type="GO" id="GO:0016763">
    <property type="term" value="F:pentosyltransferase activity"/>
    <property type="evidence" value="ECO:0007669"/>
    <property type="project" value="UniProtKB-ARBA"/>
</dbReference>
<dbReference type="GO" id="GO:0005794">
    <property type="term" value="C:Golgi apparatus"/>
    <property type="evidence" value="ECO:0007669"/>
    <property type="project" value="UniProtKB-ARBA"/>
</dbReference>
<organism evidence="7 8">
    <name type="scientific">Chara braunii</name>
    <name type="common">Braun's stonewort</name>
    <dbReference type="NCBI Taxonomy" id="69332"/>
    <lineage>
        <taxon>Eukaryota</taxon>
        <taxon>Viridiplantae</taxon>
        <taxon>Streptophyta</taxon>
        <taxon>Charophyceae</taxon>
        <taxon>Charales</taxon>
        <taxon>Characeae</taxon>
        <taxon>Chara</taxon>
    </lineage>
</organism>
<dbReference type="Proteomes" id="UP000265515">
    <property type="component" value="Unassembled WGS sequence"/>
</dbReference>
<feature type="region of interest" description="Disordered" evidence="4">
    <location>
        <begin position="251"/>
        <end position="301"/>
    </location>
</feature>
<keyword evidence="1" id="KW-0328">Glycosyltransferase</keyword>
<feature type="transmembrane region" description="Helical" evidence="5">
    <location>
        <begin position="40"/>
        <end position="61"/>
    </location>
</feature>
<name>A0A388JUT8_CHABU</name>
<protein>
    <recommendedName>
        <fullName evidence="6">Glycosyltransferase 61 catalytic domain-containing protein</fullName>
    </recommendedName>
</protein>
<feature type="compositionally biased region" description="Polar residues" evidence="4">
    <location>
        <begin position="111"/>
        <end position="126"/>
    </location>
</feature>
<evidence type="ECO:0000256" key="4">
    <source>
        <dbReference type="SAM" id="MobiDB-lite"/>
    </source>
</evidence>
<evidence type="ECO:0000313" key="8">
    <source>
        <dbReference type="Proteomes" id="UP000265515"/>
    </source>
</evidence>
<dbReference type="EMBL" id="BFEA01000021">
    <property type="protein sequence ID" value="GBG61527.1"/>
    <property type="molecule type" value="Genomic_DNA"/>
</dbReference>
<keyword evidence="2" id="KW-0808">Transferase</keyword>
<feature type="domain" description="Glycosyltransferase 61 catalytic" evidence="6">
    <location>
        <begin position="449"/>
        <end position="598"/>
    </location>
</feature>
<dbReference type="Gramene" id="GBG61527">
    <property type="protein sequence ID" value="GBG61527"/>
    <property type="gene ID" value="CBR_g22324"/>
</dbReference>
<evidence type="ECO:0000256" key="1">
    <source>
        <dbReference type="ARBA" id="ARBA00022676"/>
    </source>
</evidence>
<dbReference type="PANTHER" id="PTHR20961:SF140">
    <property type="entry name" value="GLYCOSYLTRANSFERASE"/>
    <property type="match status" value="1"/>
</dbReference>
<keyword evidence="5" id="KW-0812">Transmembrane</keyword>
<keyword evidence="8" id="KW-1185">Reference proteome</keyword>
<evidence type="ECO:0000313" key="7">
    <source>
        <dbReference type="EMBL" id="GBG61527.1"/>
    </source>
</evidence>
<dbReference type="OrthoDB" id="1892506at2759"/>
<accession>A0A388JUT8</accession>
<keyword evidence="5" id="KW-1133">Transmembrane helix</keyword>
<evidence type="ECO:0000256" key="2">
    <source>
        <dbReference type="ARBA" id="ARBA00022679"/>
    </source>
</evidence>
<evidence type="ECO:0000256" key="5">
    <source>
        <dbReference type="SAM" id="Phobius"/>
    </source>
</evidence>
<keyword evidence="3" id="KW-0325">Glycoprotein</keyword>
<evidence type="ECO:0000259" key="6">
    <source>
        <dbReference type="Pfam" id="PF04577"/>
    </source>
</evidence>
<dbReference type="PANTHER" id="PTHR20961">
    <property type="entry name" value="GLYCOSYLTRANSFERASE"/>
    <property type="match status" value="1"/>
</dbReference>
<gene>
    <name evidence="7" type="ORF">CBR_g22324</name>
</gene>
<dbReference type="InterPro" id="IPR007657">
    <property type="entry name" value="Glycosyltransferase_61"/>
</dbReference>
<feature type="region of interest" description="Disordered" evidence="4">
    <location>
        <begin position="111"/>
        <end position="172"/>
    </location>
</feature>
<dbReference type="AlphaFoldDB" id="A0A388JUT8"/>
<keyword evidence="5" id="KW-0472">Membrane</keyword>
<proteinExistence type="predicted"/>
<feature type="region of interest" description="Disordered" evidence="4">
    <location>
        <begin position="345"/>
        <end position="376"/>
    </location>
</feature>
<evidence type="ECO:0000256" key="3">
    <source>
        <dbReference type="ARBA" id="ARBA00023180"/>
    </source>
</evidence>
<sequence>MKGAEEPVAGSQTHCNARAFHHLRANHAGSGGGSWMRKSFGMLSCTAILALLVLNALMLPWPAYIGCEGVGSNPLSATGAIPGDWTSFQLRTYFPDCGSLAHRKQKLNAWQGSNPNQISKSSQDDSASFHDFLSGQEGEPQGQQDDDIDEMKSRDSQEDSQPSPPADSSLPIQQGWQHEEEEKATGYEIYHDRVCTSGVNPVCFPRVRGLCFSRKRVTLCQGGSRAAGFSDEASGNEGGQHVIEHIAGAVQRKETHKPSSGYRGADSNGSRKVVSSIKSAGPSQKPPLVNRHPSVPSIAPPTFMRFDGERLKVPVVKGECPRSVGSSPVSRQSWISLAETQARHGVNRTTLSDDGGNSEGSYVVPDGQLSRKDPNGWKGKPLHLSSASKSAQWVGGLSLVADERFMPYKRPNPHHEAEKLIPAILLVQKYGLRDSSLYWFASYDTLSPWAKGLLSALDFEASVTFLPLPGDNDSPVCFEDAILFSLPTNVTYVPDVSTNEWLRSRVLKHCGIPNVVSRGSIKQAVVLDRSSGTRRFGNKQAILEVLESELHVPAVHRLSGIGDFCQQVATVASEDFVVTPHGSHNVNFLFARPYATVIEVFPYLYHTHVFGNFIHAARLHHYEILGLLPKHSPMMWLYSLLGWDACFNRVRWCKNYARQRSVYADTAAMRRVLRSIISNQRKKDDSFRSSINP</sequence>
<dbReference type="Pfam" id="PF04577">
    <property type="entry name" value="Glyco_transf_61"/>
    <property type="match status" value="1"/>
</dbReference>
<comment type="caution">
    <text evidence="7">The sequence shown here is derived from an EMBL/GenBank/DDBJ whole genome shotgun (WGS) entry which is preliminary data.</text>
</comment>
<dbReference type="InterPro" id="IPR049625">
    <property type="entry name" value="Glyco_transf_61_cat"/>
</dbReference>